<evidence type="ECO:0000313" key="1">
    <source>
        <dbReference type="EMBL" id="KAJ0028374.1"/>
    </source>
</evidence>
<proteinExistence type="predicted"/>
<protein>
    <submittedName>
        <fullName evidence="1">Uncharacterized protein</fullName>
    </submittedName>
</protein>
<sequence length="191" mass="20136">MPRNFIWMLTTLPEADDISNSGLFNTQESISNYPPFKGGLSLHYSPKLPITAILIFNISPAISSLSSFSVFSTLTMASLKLVFVLAFALLVVAPVALSLNCGQVTSNLGPCLNYLKTTGTGAPPPSCCNGVKTLNNEATTTKDRQDACRCLQNTAKSLPGLNANTAAGLPSKCGVNIPYKISTSTNCASIK</sequence>
<gene>
    <name evidence="1" type="ORF">Pint_35049</name>
</gene>
<dbReference type="EMBL" id="CM047744">
    <property type="protein sequence ID" value="KAJ0028374.1"/>
    <property type="molecule type" value="Genomic_DNA"/>
</dbReference>
<accession>A0ACC0Y3Y1</accession>
<dbReference type="Proteomes" id="UP001163603">
    <property type="component" value="Chromosome 9"/>
</dbReference>
<name>A0ACC0Y3Y1_9ROSI</name>
<evidence type="ECO:0000313" key="2">
    <source>
        <dbReference type="Proteomes" id="UP001163603"/>
    </source>
</evidence>
<reference evidence="2" key="1">
    <citation type="journal article" date="2023" name="G3 (Bethesda)">
        <title>Genome assembly and association tests identify interacting loci associated with vigor, precocity, and sex in interspecific pistachio rootstocks.</title>
        <authorList>
            <person name="Palmer W."/>
            <person name="Jacygrad E."/>
            <person name="Sagayaradj S."/>
            <person name="Cavanaugh K."/>
            <person name="Han R."/>
            <person name="Bertier L."/>
            <person name="Beede B."/>
            <person name="Kafkas S."/>
            <person name="Golino D."/>
            <person name="Preece J."/>
            <person name="Michelmore R."/>
        </authorList>
    </citation>
    <scope>NUCLEOTIDE SEQUENCE [LARGE SCALE GENOMIC DNA]</scope>
</reference>
<keyword evidence="2" id="KW-1185">Reference proteome</keyword>
<organism evidence="1 2">
    <name type="scientific">Pistacia integerrima</name>
    <dbReference type="NCBI Taxonomy" id="434235"/>
    <lineage>
        <taxon>Eukaryota</taxon>
        <taxon>Viridiplantae</taxon>
        <taxon>Streptophyta</taxon>
        <taxon>Embryophyta</taxon>
        <taxon>Tracheophyta</taxon>
        <taxon>Spermatophyta</taxon>
        <taxon>Magnoliopsida</taxon>
        <taxon>eudicotyledons</taxon>
        <taxon>Gunneridae</taxon>
        <taxon>Pentapetalae</taxon>
        <taxon>rosids</taxon>
        <taxon>malvids</taxon>
        <taxon>Sapindales</taxon>
        <taxon>Anacardiaceae</taxon>
        <taxon>Pistacia</taxon>
    </lineage>
</organism>
<comment type="caution">
    <text evidence="1">The sequence shown here is derived from an EMBL/GenBank/DDBJ whole genome shotgun (WGS) entry which is preliminary data.</text>
</comment>